<dbReference type="InterPro" id="IPR038352">
    <property type="entry name" value="Imelysin_sf"/>
</dbReference>
<dbReference type="Proteomes" id="UP000605148">
    <property type="component" value="Unassembled WGS sequence"/>
</dbReference>
<organism evidence="5 6">
    <name type="scientific">Roseibium aquae</name>
    <dbReference type="NCBI Taxonomy" id="1323746"/>
    <lineage>
        <taxon>Bacteria</taxon>
        <taxon>Pseudomonadati</taxon>
        <taxon>Pseudomonadota</taxon>
        <taxon>Alphaproteobacteria</taxon>
        <taxon>Hyphomicrobiales</taxon>
        <taxon>Stappiaceae</taxon>
        <taxon>Roseibium</taxon>
    </lineage>
</organism>
<evidence type="ECO:0000256" key="2">
    <source>
        <dbReference type="ARBA" id="ARBA00022729"/>
    </source>
</evidence>
<dbReference type="InterPro" id="IPR034984">
    <property type="entry name" value="Imelysin-like_IPPA"/>
</dbReference>
<evidence type="ECO:0000313" key="6">
    <source>
        <dbReference type="Proteomes" id="UP000605148"/>
    </source>
</evidence>
<feature type="chain" id="PRO_5037311554" description="Imelysin-like domain-containing protein" evidence="3">
    <location>
        <begin position="22"/>
        <end position="361"/>
    </location>
</feature>
<evidence type="ECO:0000256" key="3">
    <source>
        <dbReference type="SAM" id="SignalP"/>
    </source>
</evidence>
<reference evidence="5" key="2">
    <citation type="submission" date="2020-09" db="EMBL/GenBank/DDBJ databases">
        <authorList>
            <person name="Sun Q."/>
            <person name="Zhou Y."/>
        </authorList>
    </citation>
    <scope>NUCLEOTIDE SEQUENCE</scope>
    <source>
        <strain evidence="5">CGMCC 1.12426</strain>
    </source>
</reference>
<comment type="subcellular location">
    <subcellularLocation>
        <location evidence="1">Cell envelope</location>
    </subcellularLocation>
</comment>
<evidence type="ECO:0000259" key="4">
    <source>
        <dbReference type="Pfam" id="PF09375"/>
    </source>
</evidence>
<dbReference type="Pfam" id="PF09375">
    <property type="entry name" value="Peptidase_M75"/>
    <property type="match status" value="1"/>
</dbReference>
<keyword evidence="2 3" id="KW-0732">Signal</keyword>
<reference evidence="5" key="1">
    <citation type="journal article" date="2014" name="Int. J. Syst. Evol. Microbiol.">
        <title>Complete genome sequence of Corynebacterium casei LMG S-19264T (=DSM 44701T), isolated from a smear-ripened cheese.</title>
        <authorList>
            <consortium name="US DOE Joint Genome Institute (JGI-PGF)"/>
            <person name="Walter F."/>
            <person name="Albersmeier A."/>
            <person name="Kalinowski J."/>
            <person name="Ruckert C."/>
        </authorList>
    </citation>
    <scope>NUCLEOTIDE SEQUENCE</scope>
    <source>
        <strain evidence="5">CGMCC 1.12426</strain>
    </source>
</reference>
<name>A0A916TDH0_9HYPH</name>
<gene>
    <name evidence="5" type="ORF">GCM10011316_09090</name>
</gene>
<accession>A0A916TDH0</accession>
<dbReference type="OrthoDB" id="5729110at2"/>
<comment type="caution">
    <text evidence="5">The sequence shown here is derived from an EMBL/GenBank/DDBJ whole genome shotgun (WGS) entry which is preliminary data.</text>
</comment>
<protein>
    <recommendedName>
        <fullName evidence="4">Imelysin-like domain-containing protein</fullName>
    </recommendedName>
</protein>
<evidence type="ECO:0000313" key="5">
    <source>
        <dbReference type="EMBL" id="GGB39237.1"/>
    </source>
</evidence>
<sequence length="361" mass="38977">MRLLTALSLFLPLAVPLPGIAQDIDYSTRIENAIEGYIRPAVDGFAEEALDFPQAVASVCDHPSANSRAAFDAEFDRIIDRFAEISFLRFGPLVEDNRLNRLAFLPDPRGVAQRQIRKLRSDSDLLSLTREDLQQKSVALQGITAMELIAYDTSANVTLGTDTPEGRADCAYAMAIAENIAEIGEELSDAWHDPKGYSADLLDPGPDHPTFRTSAEVMETVFNALPVAIVILKDQHVLPVTGGGPEKAKPAALPFSRSGHGITYLASSIAAIDDMIHAMDLVPLLSGPDKRLPGGISFETRNGLSVLDRIETPVRTRFEETGGYQDLSVFVFTLNSMQNILAGQLAPALSLAGGFNALDGD</sequence>
<feature type="domain" description="Imelysin-like" evidence="4">
    <location>
        <begin position="43"/>
        <end position="320"/>
    </location>
</feature>
<dbReference type="Gene3D" id="1.20.1420.20">
    <property type="entry name" value="M75 peptidase, HXXE motif"/>
    <property type="match status" value="1"/>
</dbReference>
<dbReference type="EMBL" id="BMFA01000002">
    <property type="protein sequence ID" value="GGB39237.1"/>
    <property type="molecule type" value="Genomic_DNA"/>
</dbReference>
<proteinExistence type="predicted"/>
<feature type="signal peptide" evidence="3">
    <location>
        <begin position="1"/>
        <end position="21"/>
    </location>
</feature>
<dbReference type="CDD" id="cd14659">
    <property type="entry name" value="Imelysin-like_IPPA"/>
    <property type="match status" value="1"/>
</dbReference>
<dbReference type="InterPro" id="IPR018976">
    <property type="entry name" value="Imelysin-like"/>
</dbReference>
<dbReference type="GO" id="GO:0030313">
    <property type="term" value="C:cell envelope"/>
    <property type="evidence" value="ECO:0007669"/>
    <property type="project" value="UniProtKB-SubCell"/>
</dbReference>
<dbReference type="AlphaFoldDB" id="A0A916TDH0"/>
<keyword evidence="6" id="KW-1185">Reference proteome</keyword>
<dbReference type="RefSeq" id="WP_150495016.1">
    <property type="nucleotide sequence ID" value="NZ_BMFA01000002.1"/>
</dbReference>
<evidence type="ECO:0000256" key="1">
    <source>
        <dbReference type="ARBA" id="ARBA00004196"/>
    </source>
</evidence>